<feature type="compositionally biased region" description="Polar residues" evidence="1">
    <location>
        <begin position="28"/>
        <end position="37"/>
    </location>
</feature>
<feature type="compositionally biased region" description="Basic and acidic residues" evidence="1">
    <location>
        <begin position="143"/>
        <end position="158"/>
    </location>
</feature>
<sequence>MRARSPFSLPLCFPAADDRARAAPPLGRSSSGASPATTIDPPGVCTHVRRCWVLLHCRRLRSRPQPQLREQQQQQQRGRRRRQWWRHDVREGGAGQRDVRARGQVRPQEPGRAAGEDAVSCLAGAPAVAAVGVAAARGPAARVGDRPRQARHPEPDRARHLRRRLPRHLRRPRRRSESAGLGARRAGHGGEAPRGVREGGGRLAEARPSQRHKVRGRVDGDVPAEDPQEGLGLLRRRRRRAERVLRRGGGVPARRHAEDAAVQPPGQEAVLQEGRPARARSRKRAELPALEEDHAPGREGGEHAAGPEAEAEDRRLRGGARGGASEQRGDGADGHAGVHGAGGAAGEALRPQVRRLQLRHPAVGDLLLRHGLRQPQPRRHLLPCRQAGQPAGHPAVVPSGAVGHHDAVLGPETGQPAGDVGGGGVAGEDRHQQRQGRHDADTRPRRRAAGLLLLRLQPQQRLASSHQLT</sequence>
<dbReference type="AlphaFoldDB" id="A0AAQ3STM5"/>
<gene>
    <name evidence="2" type="ORF">U9M48_010527</name>
</gene>
<dbReference type="EMBL" id="CP144746">
    <property type="protein sequence ID" value="WVZ60517.1"/>
    <property type="molecule type" value="Genomic_DNA"/>
</dbReference>
<evidence type="ECO:0000256" key="1">
    <source>
        <dbReference type="SAM" id="MobiDB-lite"/>
    </source>
</evidence>
<protein>
    <submittedName>
        <fullName evidence="2">Uncharacterized protein</fullName>
    </submittedName>
</protein>
<keyword evidence="3" id="KW-1185">Reference proteome</keyword>
<organism evidence="2 3">
    <name type="scientific">Paspalum notatum var. saurae</name>
    <dbReference type="NCBI Taxonomy" id="547442"/>
    <lineage>
        <taxon>Eukaryota</taxon>
        <taxon>Viridiplantae</taxon>
        <taxon>Streptophyta</taxon>
        <taxon>Embryophyta</taxon>
        <taxon>Tracheophyta</taxon>
        <taxon>Spermatophyta</taxon>
        <taxon>Magnoliopsida</taxon>
        <taxon>Liliopsida</taxon>
        <taxon>Poales</taxon>
        <taxon>Poaceae</taxon>
        <taxon>PACMAD clade</taxon>
        <taxon>Panicoideae</taxon>
        <taxon>Andropogonodae</taxon>
        <taxon>Paspaleae</taxon>
        <taxon>Paspalinae</taxon>
        <taxon>Paspalum</taxon>
    </lineage>
</organism>
<feature type="compositionally biased region" description="Low complexity" evidence="1">
    <location>
        <begin position="64"/>
        <end position="76"/>
    </location>
</feature>
<reference evidence="2 3" key="1">
    <citation type="submission" date="2024-02" db="EMBL/GenBank/DDBJ databases">
        <title>High-quality chromosome-scale genome assembly of Pensacola bahiagrass (Paspalum notatum Flugge var. saurae).</title>
        <authorList>
            <person name="Vega J.M."/>
            <person name="Podio M."/>
            <person name="Orjuela J."/>
            <person name="Siena L.A."/>
            <person name="Pessino S.C."/>
            <person name="Combes M.C."/>
            <person name="Mariac C."/>
            <person name="Albertini E."/>
            <person name="Pupilli F."/>
            <person name="Ortiz J.P.A."/>
            <person name="Leblanc O."/>
        </authorList>
    </citation>
    <scope>NUCLEOTIDE SEQUENCE [LARGE SCALE GENOMIC DNA]</scope>
    <source>
        <strain evidence="2">R1</strain>
        <tissue evidence="2">Leaf</tissue>
    </source>
</reference>
<accession>A0AAQ3STM5</accession>
<feature type="region of interest" description="Disordered" evidence="1">
    <location>
        <begin position="64"/>
        <end position="113"/>
    </location>
</feature>
<evidence type="ECO:0000313" key="3">
    <source>
        <dbReference type="Proteomes" id="UP001341281"/>
    </source>
</evidence>
<feature type="compositionally biased region" description="Basic residues" evidence="1">
    <location>
        <begin position="159"/>
        <end position="174"/>
    </location>
</feature>
<feature type="compositionally biased region" description="Basic and acidic residues" evidence="1">
    <location>
        <begin position="85"/>
        <end position="101"/>
    </location>
</feature>
<feature type="compositionally biased region" description="Basic and acidic residues" evidence="1">
    <location>
        <begin position="427"/>
        <end position="443"/>
    </location>
</feature>
<evidence type="ECO:0000313" key="2">
    <source>
        <dbReference type="EMBL" id="WVZ60517.1"/>
    </source>
</evidence>
<name>A0AAQ3STM5_PASNO</name>
<proteinExistence type="predicted"/>
<feature type="region of interest" description="Disordered" evidence="1">
    <location>
        <begin position="21"/>
        <end position="41"/>
    </location>
</feature>
<dbReference type="Proteomes" id="UP001341281">
    <property type="component" value="Chromosome 02"/>
</dbReference>
<feature type="compositionally biased region" description="Basic and acidic residues" evidence="1">
    <location>
        <begin position="291"/>
        <end position="302"/>
    </location>
</feature>
<feature type="region of interest" description="Disordered" evidence="1">
    <location>
        <begin position="383"/>
        <end position="448"/>
    </location>
</feature>
<feature type="region of interest" description="Disordered" evidence="1">
    <location>
        <begin position="137"/>
        <end position="346"/>
    </location>
</feature>